<proteinExistence type="inferred from homology"/>
<protein>
    <recommendedName>
        <fullName evidence="8">Gustatory receptor</fullName>
    </recommendedName>
</protein>
<keyword evidence="5 8" id="KW-0472">Membrane</keyword>
<dbReference type="EMBL" id="JABDTM020025706">
    <property type="protein sequence ID" value="KAH0812930.1"/>
    <property type="molecule type" value="Genomic_DNA"/>
</dbReference>
<feature type="compositionally biased region" description="Basic and acidic residues" evidence="10">
    <location>
        <begin position="7"/>
        <end position="23"/>
    </location>
</feature>
<dbReference type="GO" id="GO:0030424">
    <property type="term" value="C:axon"/>
    <property type="evidence" value="ECO:0007669"/>
    <property type="project" value="TreeGrafter"/>
</dbReference>
<reference evidence="11" key="2">
    <citation type="submission" date="2021-08" db="EMBL/GenBank/DDBJ databases">
        <authorList>
            <person name="Eriksson T."/>
        </authorList>
    </citation>
    <scope>NUCLEOTIDE SEQUENCE</scope>
    <source>
        <strain evidence="11">Stoneville</strain>
        <tissue evidence="11">Whole head</tissue>
    </source>
</reference>
<evidence type="ECO:0000256" key="3">
    <source>
        <dbReference type="ARBA" id="ARBA00022692"/>
    </source>
</evidence>
<evidence type="ECO:0000256" key="4">
    <source>
        <dbReference type="ARBA" id="ARBA00022989"/>
    </source>
</evidence>
<dbReference type="GO" id="GO:0005886">
    <property type="term" value="C:plasma membrane"/>
    <property type="evidence" value="ECO:0007669"/>
    <property type="project" value="UniProtKB-SubCell"/>
</dbReference>
<name>A0A8J6L9C4_TENMO</name>
<keyword evidence="12" id="KW-1185">Reference proteome</keyword>
<keyword evidence="6 8" id="KW-0675">Receptor</keyword>
<evidence type="ECO:0000256" key="9">
    <source>
        <dbReference type="SAM" id="Coils"/>
    </source>
</evidence>
<dbReference type="GO" id="GO:0050909">
    <property type="term" value="P:sensory perception of taste"/>
    <property type="evidence" value="ECO:0007669"/>
    <property type="project" value="InterPro"/>
</dbReference>
<evidence type="ECO:0000256" key="5">
    <source>
        <dbReference type="ARBA" id="ARBA00023136"/>
    </source>
</evidence>
<feature type="transmembrane region" description="Helical" evidence="8">
    <location>
        <begin position="515"/>
        <end position="535"/>
    </location>
</feature>
<keyword evidence="3 8" id="KW-0812">Transmembrane</keyword>
<dbReference type="InterPro" id="IPR013604">
    <property type="entry name" value="7TM_chemorcpt"/>
</dbReference>
<comment type="caution">
    <text evidence="8">Lacks conserved residue(s) required for the propagation of feature annotation.</text>
</comment>
<evidence type="ECO:0000256" key="2">
    <source>
        <dbReference type="ARBA" id="ARBA00022475"/>
    </source>
</evidence>
<dbReference type="Proteomes" id="UP000719412">
    <property type="component" value="Unassembled WGS sequence"/>
</dbReference>
<evidence type="ECO:0000256" key="10">
    <source>
        <dbReference type="SAM" id="MobiDB-lite"/>
    </source>
</evidence>
<comment type="similarity">
    <text evidence="8">Belongs to the insect chemoreceptor superfamily. Gustatory receptor (GR) family.</text>
</comment>
<evidence type="ECO:0000313" key="11">
    <source>
        <dbReference type="EMBL" id="KAH0812930.1"/>
    </source>
</evidence>
<feature type="transmembrane region" description="Helical" evidence="8">
    <location>
        <begin position="394"/>
        <end position="414"/>
    </location>
</feature>
<evidence type="ECO:0000256" key="8">
    <source>
        <dbReference type="RuleBase" id="RU363108"/>
    </source>
</evidence>
<feature type="region of interest" description="Disordered" evidence="10">
    <location>
        <begin position="1"/>
        <end position="54"/>
    </location>
</feature>
<evidence type="ECO:0000256" key="6">
    <source>
        <dbReference type="ARBA" id="ARBA00023170"/>
    </source>
</evidence>
<sequence>MPKSPKVRKESSKRKREEGRTSEEGMNPFRKSSRTGRSPRRNEVGNKSKEMDKEMKTMIREIREDTAGIREENKVLRKELAAVREENGELRKELATVREEMRGREEKWQTEEVDWIERMKMVEEKMEQREKMERKNNVIITGIRGMRGNIERRVEEWLEGEIRVKVNVKENKNILNITSVCLTYTFITNLYQIIKTHYRTTTTILFDLDIQITQLLTMDTLIASDLFQVIEPVVLLARTSGFLPVTYEKQGCKYLFQRSLKYVLYNYTLALVLMLTSMIGLCDDLDADRSIRMQNPNIKYIIFFDLGEIIATVFVGIVTAPFKLKYFWKILNGLGRMDLILAPHYSTVDERRRCLITIASTLTVISSILIYDVILWSLNTSQLSVFLQRFTTLYITYFLVFVQQIPFCFFARLIRRRIEGLNYALDLGLTTVQKNNVNNQWVSCVKSRNYKNAKSVDVFSYDRLNDFMKLVEETDDVVEAVNDFCSVHTLLILLSCLLHLVVTPYFVLLEVTNRGYVPFIILLIALAVVHIARLITIVETCQRCCDEYQRTVNLALKLLTCELLPEVKEQVEILTVQLSSKKIKFTSFGMIKISRSILTAVECLSTDTSQF</sequence>
<gene>
    <name evidence="11" type="ORF">GEV33_009861</name>
</gene>
<dbReference type="PANTHER" id="PTHR21143">
    <property type="entry name" value="INVERTEBRATE GUSTATORY RECEPTOR"/>
    <property type="match status" value="1"/>
</dbReference>
<dbReference type="GO" id="GO:0030425">
    <property type="term" value="C:dendrite"/>
    <property type="evidence" value="ECO:0007669"/>
    <property type="project" value="TreeGrafter"/>
</dbReference>
<keyword evidence="9" id="KW-0175">Coiled coil</keyword>
<dbReference type="GO" id="GO:0008049">
    <property type="term" value="P:male courtship behavior"/>
    <property type="evidence" value="ECO:0007669"/>
    <property type="project" value="TreeGrafter"/>
</dbReference>
<keyword evidence="2 8" id="KW-1003">Cell membrane</keyword>
<keyword evidence="4 8" id="KW-1133">Transmembrane helix</keyword>
<feature type="transmembrane region" description="Helical" evidence="8">
    <location>
        <begin position="354"/>
        <end position="374"/>
    </location>
</feature>
<comment type="function">
    <text evidence="8">Gustatory receptor which mediates acceptance or avoidance behavior, depending on its substrates.</text>
</comment>
<dbReference type="GO" id="GO:0007635">
    <property type="term" value="P:chemosensory behavior"/>
    <property type="evidence" value="ECO:0007669"/>
    <property type="project" value="TreeGrafter"/>
</dbReference>
<keyword evidence="7 8" id="KW-0807">Transducer</keyword>
<comment type="subcellular location">
    <subcellularLocation>
        <location evidence="1 8">Cell membrane</location>
        <topology evidence="1 8">Multi-pass membrane protein</topology>
    </subcellularLocation>
</comment>
<dbReference type="PANTHER" id="PTHR21143:SF123">
    <property type="entry name" value="GUSTATORY RECEPTOR FOR SUGAR TASTE 43A-RELATED"/>
    <property type="match status" value="1"/>
</dbReference>
<accession>A0A8J6L9C4</accession>
<organism evidence="11 12">
    <name type="scientific">Tenebrio molitor</name>
    <name type="common">Yellow mealworm beetle</name>
    <dbReference type="NCBI Taxonomy" id="7067"/>
    <lineage>
        <taxon>Eukaryota</taxon>
        <taxon>Metazoa</taxon>
        <taxon>Ecdysozoa</taxon>
        <taxon>Arthropoda</taxon>
        <taxon>Hexapoda</taxon>
        <taxon>Insecta</taxon>
        <taxon>Pterygota</taxon>
        <taxon>Neoptera</taxon>
        <taxon>Endopterygota</taxon>
        <taxon>Coleoptera</taxon>
        <taxon>Polyphaga</taxon>
        <taxon>Cucujiformia</taxon>
        <taxon>Tenebrionidae</taxon>
        <taxon>Tenebrio</taxon>
    </lineage>
</organism>
<feature type="coiled-coil region" evidence="9">
    <location>
        <begin position="59"/>
        <end position="107"/>
    </location>
</feature>
<evidence type="ECO:0000313" key="12">
    <source>
        <dbReference type="Proteomes" id="UP000719412"/>
    </source>
</evidence>
<feature type="compositionally biased region" description="Basic and acidic residues" evidence="10">
    <location>
        <begin position="40"/>
        <end position="54"/>
    </location>
</feature>
<feature type="transmembrane region" description="Helical" evidence="8">
    <location>
        <begin position="263"/>
        <end position="281"/>
    </location>
</feature>
<dbReference type="GO" id="GO:0007165">
    <property type="term" value="P:signal transduction"/>
    <property type="evidence" value="ECO:0007669"/>
    <property type="project" value="UniProtKB-KW"/>
</dbReference>
<dbReference type="AlphaFoldDB" id="A0A8J6L9C4"/>
<feature type="transmembrane region" description="Helical" evidence="8">
    <location>
        <begin position="490"/>
        <end position="509"/>
    </location>
</feature>
<reference evidence="11" key="1">
    <citation type="journal article" date="2020" name="J Insects Food Feed">
        <title>The yellow mealworm (Tenebrio molitor) genome: a resource for the emerging insects as food and feed industry.</title>
        <authorList>
            <person name="Eriksson T."/>
            <person name="Andere A."/>
            <person name="Kelstrup H."/>
            <person name="Emery V."/>
            <person name="Picard C."/>
        </authorList>
    </citation>
    <scope>NUCLEOTIDE SEQUENCE</scope>
    <source>
        <strain evidence="11">Stoneville</strain>
        <tissue evidence="11">Whole head</tissue>
    </source>
</reference>
<comment type="caution">
    <text evidence="11">The sequence shown here is derived from an EMBL/GenBank/DDBJ whole genome shotgun (WGS) entry which is preliminary data.</text>
</comment>
<feature type="transmembrane region" description="Helical" evidence="8">
    <location>
        <begin position="301"/>
        <end position="322"/>
    </location>
</feature>
<dbReference type="Pfam" id="PF08395">
    <property type="entry name" value="7tm_7"/>
    <property type="match status" value="1"/>
</dbReference>
<evidence type="ECO:0000256" key="7">
    <source>
        <dbReference type="ARBA" id="ARBA00023224"/>
    </source>
</evidence>
<dbReference type="GO" id="GO:0043025">
    <property type="term" value="C:neuronal cell body"/>
    <property type="evidence" value="ECO:0007669"/>
    <property type="project" value="TreeGrafter"/>
</dbReference>
<evidence type="ECO:0000256" key="1">
    <source>
        <dbReference type="ARBA" id="ARBA00004651"/>
    </source>
</evidence>